<feature type="transmembrane region" description="Helical" evidence="11">
    <location>
        <begin position="32"/>
        <end position="53"/>
    </location>
</feature>
<evidence type="ECO:0000256" key="6">
    <source>
        <dbReference type="ARBA" id="ARBA00022968"/>
    </source>
</evidence>
<protein>
    <submittedName>
        <fullName evidence="13 14">Probable glycosyltransferase 7</fullName>
    </submittedName>
</protein>
<keyword evidence="10" id="KW-0325">Glycoprotein</keyword>
<dbReference type="InterPro" id="IPR008630">
    <property type="entry name" value="Glyco_trans_34"/>
</dbReference>
<accession>A0A8B9AT20</accession>
<keyword evidence="8" id="KW-0333">Golgi apparatus</keyword>
<dbReference type="GeneID" id="103718958"/>
<dbReference type="RefSeq" id="XP_038989946.1">
    <property type="nucleotide sequence ID" value="XM_039134018.1"/>
</dbReference>
<evidence type="ECO:0000256" key="7">
    <source>
        <dbReference type="ARBA" id="ARBA00022989"/>
    </source>
</evidence>
<keyword evidence="4" id="KW-0808">Transferase</keyword>
<evidence type="ECO:0000256" key="5">
    <source>
        <dbReference type="ARBA" id="ARBA00022692"/>
    </source>
</evidence>
<evidence type="ECO:0000256" key="1">
    <source>
        <dbReference type="ARBA" id="ARBA00004323"/>
    </source>
</evidence>
<dbReference type="GO" id="GO:0005802">
    <property type="term" value="C:trans-Golgi network"/>
    <property type="evidence" value="ECO:0007669"/>
    <property type="project" value="TreeGrafter"/>
</dbReference>
<evidence type="ECO:0000256" key="11">
    <source>
        <dbReference type="SAM" id="Phobius"/>
    </source>
</evidence>
<dbReference type="KEGG" id="pda:120113225"/>
<evidence type="ECO:0000256" key="3">
    <source>
        <dbReference type="ARBA" id="ARBA00022676"/>
    </source>
</evidence>
<comment type="subcellular location">
    <subcellularLocation>
        <location evidence="1">Golgi apparatus membrane</location>
        <topology evidence="1">Single-pass type II membrane protein</topology>
    </subcellularLocation>
</comment>
<dbReference type="GeneID" id="120113225"/>
<reference evidence="12" key="1">
    <citation type="journal article" date="2019" name="Nat. Commun.">
        <title>Genome-wide association mapping of date palm fruit traits.</title>
        <authorList>
            <person name="Hazzouri K.M."/>
            <person name="Gros-Balthazard M."/>
            <person name="Flowers J.M."/>
            <person name="Copetti D."/>
            <person name="Lemansour A."/>
            <person name="Lebrun M."/>
            <person name="Masmoudi K."/>
            <person name="Ferrand S."/>
            <person name="Dhar M.I."/>
            <person name="Fresquez Z.A."/>
            <person name="Rosas U."/>
            <person name="Zhang J."/>
            <person name="Talag J."/>
            <person name="Lee S."/>
            <person name="Kudrna D."/>
            <person name="Powell R.F."/>
            <person name="Leitch I.J."/>
            <person name="Krueger R.R."/>
            <person name="Wing R.A."/>
            <person name="Amiri K.M.A."/>
            <person name="Purugganan M.D."/>
        </authorList>
    </citation>
    <scope>NUCLEOTIDE SEQUENCE [LARGE SCALE GENOMIC DNA]</scope>
    <source>
        <strain evidence="12">cv. Khalas</strain>
    </source>
</reference>
<evidence type="ECO:0000313" key="12">
    <source>
        <dbReference type="Proteomes" id="UP000228380"/>
    </source>
</evidence>
<dbReference type="Gene3D" id="3.90.550.10">
    <property type="entry name" value="Spore Coat Polysaccharide Biosynthesis Protein SpsA, Chain A"/>
    <property type="match status" value="1"/>
</dbReference>
<comment type="similarity">
    <text evidence="2">Belongs to the glycosyltransferase 34 family.</text>
</comment>
<keyword evidence="9 11" id="KW-0472">Membrane</keyword>
<proteinExistence type="inferred from homology"/>
<dbReference type="InterPro" id="IPR029044">
    <property type="entry name" value="Nucleotide-diphossugar_trans"/>
</dbReference>
<dbReference type="GO" id="GO:0000139">
    <property type="term" value="C:Golgi membrane"/>
    <property type="evidence" value="ECO:0007669"/>
    <property type="project" value="UniProtKB-SubCell"/>
</dbReference>
<evidence type="ECO:0000313" key="14">
    <source>
        <dbReference type="RefSeq" id="XP_038989946.1"/>
    </source>
</evidence>
<dbReference type="Proteomes" id="UP000228380">
    <property type="component" value="Chromosome 15"/>
</dbReference>
<organism evidence="12 14">
    <name type="scientific">Phoenix dactylifera</name>
    <name type="common">Date palm</name>
    <dbReference type="NCBI Taxonomy" id="42345"/>
    <lineage>
        <taxon>Eukaryota</taxon>
        <taxon>Viridiplantae</taxon>
        <taxon>Streptophyta</taxon>
        <taxon>Embryophyta</taxon>
        <taxon>Tracheophyta</taxon>
        <taxon>Spermatophyta</taxon>
        <taxon>Magnoliopsida</taxon>
        <taxon>Liliopsida</taxon>
        <taxon>Arecaceae</taxon>
        <taxon>Coryphoideae</taxon>
        <taxon>Phoeniceae</taxon>
        <taxon>Phoenix</taxon>
    </lineage>
</organism>
<dbReference type="PANTHER" id="PTHR31311:SF3">
    <property type="entry name" value="GLYCOSYLTRANSFERASE 7-RELATED"/>
    <property type="match status" value="1"/>
</dbReference>
<dbReference type="GO" id="GO:0008378">
    <property type="term" value="F:galactosyltransferase activity"/>
    <property type="evidence" value="ECO:0007669"/>
    <property type="project" value="TreeGrafter"/>
</dbReference>
<keyword evidence="3" id="KW-0328">Glycosyltransferase</keyword>
<name>A0A8B9AT20_PHODC</name>
<dbReference type="PANTHER" id="PTHR31311">
    <property type="entry name" value="XYLOGLUCAN 6-XYLOSYLTRANSFERASE 5-RELATED-RELATED"/>
    <property type="match status" value="1"/>
</dbReference>
<dbReference type="OrthoDB" id="407658at2759"/>
<keyword evidence="5 11" id="KW-0812">Transmembrane</keyword>
<dbReference type="AlphaFoldDB" id="A0A8B9AT20"/>
<keyword evidence="12" id="KW-1185">Reference proteome</keyword>
<evidence type="ECO:0000256" key="8">
    <source>
        <dbReference type="ARBA" id="ARBA00023034"/>
    </source>
</evidence>
<dbReference type="KEGG" id="pda:103718958"/>
<dbReference type="Pfam" id="PF05637">
    <property type="entry name" value="Glyco_transf_34"/>
    <property type="match status" value="1"/>
</dbReference>
<evidence type="ECO:0000256" key="4">
    <source>
        <dbReference type="ARBA" id="ARBA00022679"/>
    </source>
</evidence>
<sequence>MMCPDSSSNSPKASMVRAPVCRPHRPTLLADSLVFIAGAFSALLLFWILSSILSPATPMTSFSPSPRYYSSSSFSPYLHFANLSIHPDLFNDTDPDLLRDPPNSTFYDDPSLSYTIDRHITDWDDKRRRWLRLHPWLSPAPGGRERILMISGSQPNPCRNPIGDHLLLRFLKNKVDYCRRFGIELLYNNALQHPKMRTYWAKIPIIRAAMIAHPEADWVWWVDSDAAFTDMDFQLPLRRYRNHNLVLHGWPNLVFEEKSWVGLNAGVFLIRNCQWSLDFMARWARFGPQDPDYVQWGQRLKNEFKGKVFAESDDQSALVHILIRERDLWADKIFLEDSFYFEGYWLEIIGRLEKMSEMYLALERNVPPLRRRHAEKVAAVYGRMRDGELERQGAETGPAGWRRPFMTHFTGCQPCSGDHNKKYSGENCYQGMLRALNFADDQVMRVYGFKHTELESYGVTPLPFDYPAA</sequence>
<evidence type="ECO:0000256" key="10">
    <source>
        <dbReference type="ARBA" id="ARBA00023180"/>
    </source>
</evidence>
<keyword evidence="6" id="KW-0735">Signal-anchor</keyword>
<dbReference type="FunFam" id="3.90.550.10:FF:000127">
    <property type="entry name" value="Probable glycosyltransferase 7"/>
    <property type="match status" value="1"/>
</dbReference>
<dbReference type="GO" id="GO:0005768">
    <property type="term" value="C:endosome"/>
    <property type="evidence" value="ECO:0007669"/>
    <property type="project" value="TreeGrafter"/>
</dbReference>
<evidence type="ECO:0000256" key="9">
    <source>
        <dbReference type="ARBA" id="ARBA00023136"/>
    </source>
</evidence>
<evidence type="ECO:0000313" key="13">
    <source>
        <dbReference type="RefSeq" id="XP_008806204.1"/>
    </source>
</evidence>
<reference evidence="13 14" key="2">
    <citation type="submission" date="2025-04" db="UniProtKB">
        <authorList>
            <consortium name="RefSeq"/>
        </authorList>
    </citation>
    <scope>IDENTIFICATION</scope>
    <source>
        <tissue evidence="13 14">Young leaves</tissue>
    </source>
</reference>
<keyword evidence="7 11" id="KW-1133">Transmembrane helix</keyword>
<evidence type="ECO:0000256" key="2">
    <source>
        <dbReference type="ARBA" id="ARBA00005664"/>
    </source>
</evidence>
<gene>
    <name evidence="14" type="primary">LOC120113225</name>
    <name evidence="13" type="synonym">LOC103718958</name>
</gene>
<dbReference type="RefSeq" id="XP_008806204.1">
    <property type="nucleotide sequence ID" value="XM_008807982.3"/>
</dbReference>